<feature type="domain" description="CCHC-type" evidence="3">
    <location>
        <begin position="93"/>
        <end position="108"/>
    </location>
</feature>
<dbReference type="GO" id="GO:0008270">
    <property type="term" value="F:zinc ion binding"/>
    <property type="evidence" value="ECO:0007669"/>
    <property type="project" value="UniProtKB-KW"/>
</dbReference>
<reference evidence="4" key="1">
    <citation type="submission" date="2025-08" db="UniProtKB">
        <authorList>
            <consortium name="RefSeq"/>
        </authorList>
    </citation>
    <scope>IDENTIFICATION</scope>
</reference>
<protein>
    <recommendedName>
        <fullName evidence="3">CCHC-type domain-containing protein</fullName>
    </recommendedName>
</protein>
<dbReference type="GO" id="GO:0003676">
    <property type="term" value="F:nucleic acid binding"/>
    <property type="evidence" value="ECO:0007669"/>
    <property type="project" value="InterPro"/>
</dbReference>
<dbReference type="AlphaFoldDB" id="A0A1S4CV65"/>
<dbReference type="InterPro" id="IPR036875">
    <property type="entry name" value="Znf_CCHC_sf"/>
</dbReference>
<gene>
    <name evidence="4" type="primary">LOC107823052</name>
</gene>
<keyword evidence="1" id="KW-0863">Zinc-finger</keyword>
<feature type="region of interest" description="Disordered" evidence="2">
    <location>
        <begin position="1"/>
        <end position="74"/>
    </location>
</feature>
<dbReference type="OrthoDB" id="1751882at2759"/>
<organism evidence="4">
    <name type="scientific">Nicotiana tabacum</name>
    <name type="common">Common tobacco</name>
    <dbReference type="NCBI Taxonomy" id="4097"/>
    <lineage>
        <taxon>Eukaryota</taxon>
        <taxon>Viridiplantae</taxon>
        <taxon>Streptophyta</taxon>
        <taxon>Embryophyta</taxon>
        <taxon>Tracheophyta</taxon>
        <taxon>Spermatophyta</taxon>
        <taxon>Magnoliopsida</taxon>
        <taxon>eudicotyledons</taxon>
        <taxon>Gunneridae</taxon>
        <taxon>Pentapetalae</taxon>
        <taxon>asterids</taxon>
        <taxon>lamiids</taxon>
        <taxon>Solanales</taxon>
        <taxon>Solanaceae</taxon>
        <taxon>Nicotianoideae</taxon>
        <taxon>Nicotianeae</taxon>
        <taxon>Nicotiana</taxon>
    </lineage>
</organism>
<dbReference type="RefSeq" id="XP_016505127.1">
    <property type="nucleotide sequence ID" value="XM_016649641.1"/>
</dbReference>
<accession>A0A1S4CV65</accession>
<feature type="compositionally biased region" description="Gly residues" evidence="2">
    <location>
        <begin position="14"/>
        <end position="25"/>
    </location>
</feature>
<dbReference type="SMART" id="SM00343">
    <property type="entry name" value="ZnF_C2HC"/>
    <property type="match status" value="1"/>
</dbReference>
<dbReference type="KEGG" id="nta:107823052"/>
<evidence type="ECO:0000256" key="1">
    <source>
        <dbReference type="PROSITE-ProRule" id="PRU00047"/>
    </source>
</evidence>
<evidence type="ECO:0000256" key="2">
    <source>
        <dbReference type="SAM" id="MobiDB-lite"/>
    </source>
</evidence>
<feature type="compositionally biased region" description="Low complexity" evidence="2">
    <location>
        <begin position="1"/>
        <end position="13"/>
    </location>
</feature>
<dbReference type="InterPro" id="IPR001878">
    <property type="entry name" value="Znf_CCHC"/>
</dbReference>
<dbReference type="SUPFAM" id="SSF57756">
    <property type="entry name" value="Retrovirus zinc finger-like domains"/>
    <property type="match status" value="1"/>
</dbReference>
<feature type="compositionally biased region" description="Low complexity" evidence="2">
    <location>
        <begin position="26"/>
        <end position="53"/>
    </location>
</feature>
<keyword evidence="1" id="KW-0862">Zinc</keyword>
<proteinExistence type="predicted"/>
<evidence type="ECO:0000313" key="4">
    <source>
        <dbReference type="RefSeq" id="XP_016505127.1"/>
    </source>
</evidence>
<sequence length="115" mass="12338">MECQSSSKARSAGNSGGSSGGGGGRSAFMGGSLRPSQSFSQSSMSAQSFVPSQGNRGPHQQGRPDRSFQQRGLPCPKYGRMHLRACFMDLPICYMCGVRGHIQRDCRSACRNMGR</sequence>
<evidence type="ECO:0000259" key="3">
    <source>
        <dbReference type="PROSITE" id="PS50158"/>
    </source>
</evidence>
<feature type="non-terminal residue" evidence="4">
    <location>
        <position position="115"/>
    </location>
</feature>
<dbReference type="PaxDb" id="4097-A0A1S4CV65"/>
<name>A0A1S4CV65_TOBAC</name>
<keyword evidence="1" id="KW-0479">Metal-binding</keyword>
<dbReference type="PROSITE" id="PS50158">
    <property type="entry name" value="ZF_CCHC"/>
    <property type="match status" value="1"/>
</dbReference>
<dbReference type="Pfam" id="PF00098">
    <property type="entry name" value="zf-CCHC"/>
    <property type="match status" value="1"/>
</dbReference>